<proteinExistence type="predicted"/>
<protein>
    <submittedName>
        <fullName evidence="2">Uncharacterized protein</fullName>
    </submittedName>
</protein>
<sequence>MGRPPFSRYDGCRLLLRAFVVVFAVLTVAVLTVAVFTVLAVFFMVLAMMLAVVFAVMLTMATLFVGVFSVGDNRQGKTKDSSQEKGLFHYIQFPILPIGF</sequence>
<dbReference type="Proteomes" id="UP000032675">
    <property type="component" value="Unassembled WGS sequence"/>
</dbReference>
<accession>A0A0D6Q3M7</accession>
<evidence type="ECO:0000313" key="3">
    <source>
        <dbReference type="Proteomes" id="UP000032675"/>
    </source>
</evidence>
<gene>
    <name evidence="2" type="ORF">Geu3261_0325_001</name>
</gene>
<feature type="transmembrane region" description="Helical" evidence="1">
    <location>
        <begin position="42"/>
        <end position="70"/>
    </location>
</feature>
<dbReference type="RefSeq" id="WP_239648496.1">
    <property type="nucleotide sequence ID" value="NZ_BANI01000275.1"/>
</dbReference>
<evidence type="ECO:0000313" key="2">
    <source>
        <dbReference type="EMBL" id="GAN97913.1"/>
    </source>
</evidence>
<keyword evidence="1" id="KW-0812">Transmembrane</keyword>
<dbReference type="EMBL" id="BANI01000275">
    <property type="protein sequence ID" value="GAN97913.1"/>
    <property type="molecule type" value="Genomic_DNA"/>
</dbReference>
<keyword evidence="1" id="KW-0472">Membrane</keyword>
<organism evidence="2 3">
    <name type="scientific">Komagataeibacter europaeus NBRC 3261</name>
    <dbReference type="NCBI Taxonomy" id="1234669"/>
    <lineage>
        <taxon>Bacteria</taxon>
        <taxon>Pseudomonadati</taxon>
        <taxon>Pseudomonadota</taxon>
        <taxon>Alphaproteobacteria</taxon>
        <taxon>Acetobacterales</taxon>
        <taxon>Acetobacteraceae</taxon>
        <taxon>Komagataeibacter</taxon>
    </lineage>
</organism>
<comment type="caution">
    <text evidence="2">The sequence shown here is derived from an EMBL/GenBank/DDBJ whole genome shotgun (WGS) entry which is preliminary data.</text>
</comment>
<keyword evidence="1" id="KW-1133">Transmembrane helix</keyword>
<name>A0A0D6Q3M7_KOMEU</name>
<evidence type="ECO:0000256" key="1">
    <source>
        <dbReference type="SAM" id="Phobius"/>
    </source>
</evidence>
<feature type="transmembrane region" description="Helical" evidence="1">
    <location>
        <begin position="14"/>
        <end position="36"/>
    </location>
</feature>
<reference evidence="2 3" key="1">
    <citation type="submission" date="2012-11" db="EMBL/GenBank/DDBJ databases">
        <title>Whole genome sequence of Gluconacetobacter europaeus NBRC3261.</title>
        <authorList>
            <person name="Azuma Y."/>
            <person name="Higashiura N."/>
            <person name="Hirakawa H."/>
            <person name="Matsushita K."/>
        </authorList>
    </citation>
    <scope>NUCLEOTIDE SEQUENCE [LARGE SCALE GENOMIC DNA]</scope>
    <source>
        <strain evidence="2 3">NBRC 3261</strain>
    </source>
</reference>
<dbReference type="AlphaFoldDB" id="A0A0D6Q3M7"/>